<protein>
    <submittedName>
        <fullName evidence="7">Thiol-disulfide isomerase or thioredoxin</fullName>
    </submittedName>
</protein>
<dbReference type="InterPro" id="IPR000866">
    <property type="entry name" value="AhpC/TSA"/>
</dbReference>
<reference evidence="8" key="1">
    <citation type="submission" date="2016-11" db="EMBL/GenBank/DDBJ databases">
        <authorList>
            <person name="Varghese N."/>
            <person name="Submissions S."/>
        </authorList>
    </citation>
    <scope>NUCLEOTIDE SEQUENCE [LARGE SCALE GENOMIC DNA]</scope>
    <source>
        <strain evidence="8">DSM 24786</strain>
    </source>
</reference>
<dbReference type="GO" id="GO:0030313">
    <property type="term" value="C:cell envelope"/>
    <property type="evidence" value="ECO:0007669"/>
    <property type="project" value="UniProtKB-SubCell"/>
</dbReference>
<evidence type="ECO:0000256" key="5">
    <source>
        <dbReference type="SAM" id="SignalP"/>
    </source>
</evidence>
<dbReference type="STRING" id="76595.SAMN05660313_01071"/>
<dbReference type="InterPro" id="IPR050553">
    <property type="entry name" value="Thioredoxin_ResA/DsbE_sf"/>
</dbReference>
<dbReference type="PROSITE" id="PS00194">
    <property type="entry name" value="THIOREDOXIN_1"/>
    <property type="match status" value="1"/>
</dbReference>
<dbReference type="OrthoDB" id="710833at2"/>
<evidence type="ECO:0000256" key="3">
    <source>
        <dbReference type="ARBA" id="ARBA00023157"/>
    </source>
</evidence>
<evidence type="ECO:0000259" key="6">
    <source>
        <dbReference type="PROSITE" id="PS51352"/>
    </source>
</evidence>
<keyword evidence="5" id="KW-0732">Signal</keyword>
<keyword evidence="4" id="KW-0676">Redox-active center</keyword>
<evidence type="ECO:0000313" key="7">
    <source>
        <dbReference type="EMBL" id="SFW28673.1"/>
    </source>
</evidence>
<dbReference type="AlphaFoldDB" id="A0A1K1N067"/>
<dbReference type="Proteomes" id="UP000183257">
    <property type="component" value="Unassembled WGS sequence"/>
</dbReference>
<organism evidence="7 8">
    <name type="scientific">Cellulophaga fucicola</name>
    <dbReference type="NCBI Taxonomy" id="76595"/>
    <lineage>
        <taxon>Bacteria</taxon>
        <taxon>Pseudomonadati</taxon>
        <taxon>Bacteroidota</taxon>
        <taxon>Flavobacteriia</taxon>
        <taxon>Flavobacteriales</taxon>
        <taxon>Flavobacteriaceae</taxon>
        <taxon>Cellulophaga</taxon>
    </lineage>
</organism>
<dbReference type="InterPro" id="IPR013766">
    <property type="entry name" value="Thioredoxin_domain"/>
</dbReference>
<keyword evidence="3" id="KW-1015">Disulfide bond</keyword>
<comment type="subcellular location">
    <subcellularLocation>
        <location evidence="1">Cell envelope</location>
    </subcellularLocation>
</comment>
<dbReference type="GO" id="GO:0016491">
    <property type="term" value="F:oxidoreductase activity"/>
    <property type="evidence" value="ECO:0007669"/>
    <property type="project" value="InterPro"/>
</dbReference>
<feature type="chain" id="PRO_5013244642" evidence="5">
    <location>
        <begin position="21"/>
        <end position="358"/>
    </location>
</feature>
<keyword evidence="2" id="KW-0201">Cytochrome c-type biogenesis</keyword>
<dbReference type="CDD" id="cd02966">
    <property type="entry name" value="TlpA_like_family"/>
    <property type="match status" value="1"/>
</dbReference>
<evidence type="ECO:0000313" key="8">
    <source>
        <dbReference type="Proteomes" id="UP000183257"/>
    </source>
</evidence>
<dbReference type="GO" id="GO:0016853">
    <property type="term" value="F:isomerase activity"/>
    <property type="evidence" value="ECO:0007669"/>
    <property type="project" value="UniProtKB-KW"/>
</dbReference>
<keyword evidence="8" id="KW-1185">Reference proteome</keyword>
<dbReference type="GO" id="GO:0016209">
    <property type="term" value="F:antioxidant activity"/>
    <property type="evidence" value="ECO:0007669"/>
    <property type="project" value="InterPro"/>
</dbReference>
<dbReference type="InterPro" id="IPR036249">
    <property type="entry name" value="Thioredoxin-like_sf"/>
</dbReference>
<proteinExistence type="predicted"/>
<dbReference type="EMBL" id="FPIY01000001">
    <property type="protein sequence ID" value="SFW28673.1"/>
    <property type="molecule type" value="Genomic_DNA"/>
</dbReference>
<keyword evidence="7" id="KW-0413">Isomerase</keyword>
<dbReference type="RefSeq" id="WP_072302711.1">
    <property type="nucleotide sequence ID" value="NZ_FPIY01000001.1"/>
</dbReference>
<gene>
    <name evidence="7" type="ORF">SAMN05660313_01071</name>
</gene>
<evidence type="ECO:0000256" key="2">
    <source>
        <dbReference type="ARBA" id="ARBA00022748"/>
    </source>
</evidence>
<evidence type="ECO:0000256" key="1">
    <source>
        <dbReference type="ARBA" id="ARBA00004196"/>
    </source>
</evidence>
<dbReference type="Pfam" id="PF00578">
    <property type="entry name" value="AhpC-TSA"/>
    <property type="match status" value="1"/>
</dbReference>
<dbReference type="Gene3D" id="3.40.30.10">
    <property type="entry name" value="Glutaredoxin"/>
    <property type="match status" value="1"/>
</dbReference>
<dbReference type="PANTHER" id="PTHR42852">
    <property type="entry name" value="THIOL:DISULFIDE INTERCHANGE PROTEIN DSBE"/>
    <property type="match status" value="1"/>
</dbReference>
<dbReference type="PANTHER" id="PTHR42852:SF6">
    <property type="entry name" value="THIOL:DISULFIDE INTERCHANGE PROTEIN DSBE"/>
    <property type="match status" value="1"/>
</dbReference>
<name>A0A1K1N067_9FLAO</name>
<feature type="domain" description="Thioredoxin" evidence="6">
    <location>
        <begin position="222"/>
        <end position="357"/>
    </location>
</feature>
<dbReference type="InterPro" id="IPR017937">
    <property type="entry name" value="Thioredoxin_CS"/>
</dbReference>
<dbReference type="GO" id="GO:0017004">
    <property type="term" value="P:cytochrome complex assembly"/>
    <property type="evidence" value="ECO:0007669"/>
    <property type="project" value="UniProtKB-KW"/>
</dbReference>
<accession>A0A1K1N067</accession>
<sequence>MKIKFIALMLSVFLCSVVSCQPKEKVSKAQECIITIHTGNVKEGKVVVYPYQILSSREEAEKLTITKEINSSETRLNLDTTKVLRTVNIQLAEKYYKLEVFTGPLAINIRLENGEFVIEENDYQKEFLSIGKELGYQRMSKLKYKRNLVANDSIFKAGYAPSLLKAIDKYPNSYVLPAIINQEFWGAKADTLQKILDGFSPDVKDSYYLMSLDKRLKSELTTAVGQKAPLFTIPYAEKEGDFKISDYKGKYVLIDFWASWCGPCRKGIPNLKEIHKAFKNLEIVSISTDANRGAWEKAVEEEKMPWIQLLDTKKVSNSFNITAIPHLVIISPEGVIVSRGNFHEEKIWEELAKYGFNN</sequence>
<evidence type="ECO:0000256" key="4">
    <source>
        <dbReference type="ARBA" id="ARBA00023284"/>
    </source>
</evidence>
<dbReference type="PROSITE" id="PS51257">
    <property type="entry name" value="PROKAR_LIPOPROTEIN"/>
    <property type="match status" value="1"/>
</dbReference>
<dbReference type="PROSITE" id="PS51352">
    <property type="entry name" value="THIOREDOXIN_2"/>
    <property type="match status" value="1"/>
</dbReference>
<feature type="signal peptide" evidence="5">
    <location>
        <begin position="1"/>
        <end position="20"/>
    </location>
</feature>
<dbReference type="SUPFAM" id="SSF52833">
    <property type="entry name" value="Thioredoxin-like"/>
    <property type="match status" value="1"/>
</dbReference>